<evidence type="ECO:0000313" key="2">
    <source>
        <dbReference type="EMBL" id="PWI76104.1"/>
    </source>
</evidence>
<accession>A0A2U3ENM7</accession>
<reference evidence="2 3" key="1">
    <citation type="journal article" date="2016" name="Front. Microbiol.">
        <title>Genome and transcriptome sequences reveal the specific parasitism of the nematophagous Purpureocillium lilacinum 36-1.</title>
        <authorList>
            <person name="Xie J."/>
            <person name="Li S."/>
            <person name="Mo C."/>
            <person name="Xiao X."/>
            <person name="Peng D."/>
            <person name="Wang G."/>
            <person name="Xiao Y."/>
        </authorList>
    </citation>
    <scope>NUCLEOTIDE SEQUENCE [LARGE SCALE GENOMIC DNA]</scope>
    <source>
        <strain evidence="2 3">36-1</strain>
    </source>
</reference>
<feature type="region of interest" description="Disordered" evidence="1">
    <location>
        <begin position="36"/>
        <end position="61"/>
    </location>
</feature>
<feature type="region of interest" description="Disordered" evidence="1">
    <location>
        <begin position="138"/>
        <end position="182"/>
    </location>
</feature>
<comment type="caution">
    <text evidence="2">The sequence shown here is derived from an EMBL/GenBank/DDBJ whole genome shotgun (WGS) entry which is preliminary data.</text>
</comment>
<gene>
    <name evidence="2" type="ORF">PCL_03298</name>
</gene>
<evidence type="ECO:0000256" key="1">
    <source>
        <dbReference type="SAM" id="MobiDB-lite"/>
    </source>
</evidence>
<feature type="compositionally biased region" description="Basic residues" evidence="1">
    <location>
        <begin position="106"/>
        <end position="117"/>
    </location>
</feature>
<name>A0A2U3ENM7_PURLI</name>
<sequence length="394" mass="42915">MTGLGEAPRVRDDARCDAVFRRNGDAMRCAAMRIRSGTTRRRPQRRTGFGSSKLGPRGVTAASKQERRFSLATQVGILITGVCVCAARACVLPDKGDDTENGPSITKKRATGRRKRERAQFGLSLKLSFFLFNERRKDGRRRGGAKAGQADILSMAGRQTTKQAEQPTIPPLPILGGQDPRANKQLDIGSIWAARDGTGQGGAARRKPKEQLNRGPGLEDPVELVGERRCQAQPAHPGPSRTRHPLPPSTTTSLDAWIPPQARMRPPQEQPAPRTEYEPPAGGRAPSELRLRAGCQIFALALPDLALAWRPGVLALHLHWQRLGSSVEPPSRHLLRTASPAYWFSHGWHPKPPLLRPSHDPASLVLAAAAAAPGRAALPMWQHSTAPARSMRND</sequence>
<dbReference type="Proteomes" id="UP000245956">
    <property type="component" value="Unassembled WGS sequence"/>
</dbReference>
<dbReference type="EMBL" id="LCWV01000001">
    <property type="protein sequence ID" value="PWI76104.1"/>
    <property type="molecule type" value="Genomic_DNA"/>
</dbReference>
<organism evidence="2 3">
    <name type="scientific">Purpureocillium lilacinum</name>
    <name type="common">Paecilomyces lilacinus</name>
    <dbReference type="NCBI Taxonomy" id="33203"/>
    <lineage>
        <taxon>Eukaryota</taxon>
        <taxon>Fungi</taxon>
        <taxon>Dikarya</taxon>
        <taxon>Ascomycota</taxon>
        <taxon>Pezizomycotina</taxon>
        <taxon>Sordariomycetes</taxon>
        <taxon>Hypocreomycetidae</taxon>
        <taxon>Hypocreales</taxon>
        <taxon>Ophiocordycipitaceae</taxon>
        <taxon>Purpureocillium</taxon>
    </lineage>
</organism>
<protein>
    <submittedName>
        <fullName evidence="2">Uncharacterized protein</fullName>
    </submittedName>
</protein>
<evidence type="ECO:0000313" key="3">
    <source>
        <dbReference type="Proteomes" id="UP000245956"/>
    </source>
</evidence>
<dbReference type="AlphaFoldDB" id="A0A2U3ENM7"/>
<feature type="region of interest" description="Disordered" evidence="1">
    <location>
        <begin position="194"/>
        <end position="285"/>
    </location>
</feature>
<proteinExistence type="predicted"/>
<feature type="region of interest" description="Disordered" evidence="1">
    <location>
        <begin position="96"/>
        <end position="117"/>
    </location>
</feature>
<feature type="compositionally biased region" description="Polar residues" evidence="1">
    <location>
        <begin position="157"/>
        <end position="166"/>
    </location>
</feature>